<organism evidence="6 7">
    <name type="scientific">Ramazzottius varieornatus</name>
    <name type="common">Water bear</name>
    <name type="synonym">Tardigrade</name>
    <dbReference type="NCBI Taxonomy" id="947166"/>
    <lineage>
        <taxon>Eukaryota</taxon>
        <taxon>Metazoa</taxon>
        <taxon>Ecdysozoa</taxon>
        <taxon>Tardigrada</taxon>
        <taxon>Eutardigrada</taxon>
        <taxon>Parachela</taxon>
        <taxon>Hypsibioidea</taxon>
        <taxon>Ramazzottiidae</taxon>
        <taxon>Ramazzottius</taxon>
    </lineage>
</organism>
<dbReference type="Gene3D" id="3.40.50.1820">
    <property type="entry name" value="alpha/beta hydrolase"/>
    <property type="match status" value="1"/>
</dbReference>
<comment type="similarity">
    <text evidence="2 4">Belongs to the AB hydrolase superfamily. Lipase family.</text>
</comment>
<dbReference type="PANTHER" id="PTHR11610:SF173">
    <property type="entry name" value="LIPASE DOMAIN-CONTAINING PROTEIN-RELATED"/>
    <property type="match status" value="1"/>
</dbReference>
<gene>
    <name evidence="6" type="primary">RvY_07269-1</name>
    <name evidence="6" type="synonym">RvY_07269.1</name>
    <name evidence="6" type="ORF">RvY_07269</name>
</gene>
<dbReference type="EMBL" id="BDGG01000003">
    <property type="protein sequence ID" value="GAU95688.1"/>
    <property type="molecule type" value="Genomic_DNA"/>
</dbReference>
<protein>
    <recommendedName>
        <fullName evidence="5">Lipase domain-containing protein</fullName>
    </recommendedName>
</protein>
<feature type="domain" description="Lipase" evidence="5">
    <location>
        <begin position="11"/>
        <end position="88"/>
    </location>
</feature>
<dbReference type="SUPFAM" id="SSF53474">
    <property type="entry name" value="alpha/beta-Hydrolases"/>
    <property type="match status" value="1"/>
</dbReference>
<evidence type="ECO:0000313" key="7">
    <source>
        <dbReference type="Proteomes" id="UP000186922"/>
    </source>
</evidence>
<dbReference type="Pfam" id="PF00151">
    <property type="entry name" value="Lipase"/>
    <property type="match status" value="1"/>
</dbReference>
<dbReference type="InterPro" id="IPR000734">
    <property type="entry name" value="TAG_lipase"/>
</dbReference>
<dbReference type="GO" id="GO:0017171">
    <property type="term" value="F:serine hydrolase activity"/>
    <property type="evidence" value="ECO:0007669"/>
    <property type="project" value="TreeGrafter"/>
</dbReference>
<accession>A0A1D1VAZ2</accession>
<comment type="subcellular location">
    <subcellularLocation>
        <location evidence="1">Secreted</location>
    </subcellularLocation>
</comment>
<reference evidence="6 7" key="1">
    <citation type="journal article" date="2016" name="Nat. Commun.">
        <title>Extremotolerant tardigrade genome and improved radiotolerance of human cultured cells by tardigrade-unique protein.</title>
        <authorList>
            <person name="Hashimoto T."/>
            <person name="Horikawa D.D."/>
            <person name="Saito Y."/>
            <person name="Kuwahara H."/>
            <person name="Kozuka-Hata H."/>
            <person name="Shin-I T."/>
            <person name="Minakuchi Y."/>
            <person name="Ohishi K."/>
            <person name="Motoyama A."/>
            <person name="Aizu T."/>
            <person name="Enomoto A."/>
            <person name="Kondo K."/>
            <person name="Tanaka S."/>
            <person name="Hara Y."/>
            <person name="Koshikawa S."/>
            <person name="Sagara H."/>
            <person name="Miura T."/>
            <person name="Yokobori S."/>
            <person name="Miyagawa K."/>
            <person name="Suzuki Y."/>
            <person name="Kubo T."/>
            <person name="Oyama M."/>
            <person name="Kohara Y."/>
            <person name="Fujiyama A."/>
            <person name="Arakawa K."/>
            <person name="Katayama T."/>
            <person name="Toyoda A."/>
            <person name="Kunieda T."/>
        </authorList>
    </citation>
    <scope>NUCLEOTIDE SEQUENCE [LARGE SCALE GENOMIC DNA]</scope>
    <source>
        <strain evidence="6 7">YOKOZUNA-1</strain>
    </source>
</reference>
<name>A0A1D1VAZ2_RAMVA</name>
<evidence type="ECO:0000256" key="2">
    <source>
        <dbReference type="ARBA" id="ARBA00010701"/>
    </source>
</evidence>
<dbReference type="OrthoDB" id="6435669at2759"/>
<dbReference type="InterPro" id="IPR013818">
    <property type="entry name" value="Lipase"/>
</dbReference>
<evidence type="ECO:0000256" key="4">
    <source>
        <dbReference type="RuleBase" id="RU004262"/>
    </source>
</evidence>
<evidence type="ECO:0000313" key="6">
    <source>
        <dbReference type="EMBL" id="GAU95688.1"/>
    </source>
</evidence>
<keyword evidence="7" id="KW-1185">Reference proteome</keyword>
<dbReference type="PRINTS" id="PR00821">
    <property type="entry name" value="TAGLIPASE"/>
</dbReference>
<dbReference type="GO" id="GO:0005615">
    <property type="term" value="C:extracellular space"/>
    <property type="evidence" value="ECO:0007669"/>
    <property type="project" value="TreeGrafter"/>
</dbReference>
<dbReference type="AlphaFoldDB" id="A0A1D1VAZ2"/>
<comment type="caution">
    <text evidence="6">The sequence shown here is derived from an EMBL/GenBank/DDBJ whole genome shotgun (WGS) entry which is preliminary data.</text>
</comment>
<evidence type="ECO:0000259" key="5">
    <source>
        <dbReference type="Pfam" id="PF00151"/>
    </source>
</evidence>
<dbReference type="GO" id="GO:0016042">
    <property type="term" value="P:lipid catabolic process"/>
    <property type="evidence" value="ECO:0007669"/>
    <property type="project" value="TreeGrafter"/>
</dbReference>
<dbReference type="PANTHER" id="PTHR11610">
    <property type="entry name" value="LIPASE"/>
    <property type="match status" value="1"/>
</dbReference>
<keyword evidence="3" id="KW-0964">Secreted</keyword>
<evidence type="ECO:0000256" key="1">
    <source>
        <dbReference type="ARBA" id="ARBA00004613"/>
    </source>
</evidence>
<dbReference type="GO" id="GO:0016298">
    <property type="term" value="F:lipase activity"/>
    <property type="evidence" value="ECO:0007669"/>
    <property type="project" value="InterPro"/>
</dbReference>
<evidence type="ECO:0000256" key="3">
    <source>
        <dbReference type="ARBA" id="ARBA00022525"/>
    </source>
</evidence>
<proteinExistence type="inferred from homology"/>
<dbReference type="STRING" id="947166.A0A1D1VAZ2"/>
<sequence>MGTGAHTGVQNDVLGCSHYRASLLFIETVINPACGMVAVRCGTYAEFRSGQCFSCETSDCQTMGLNLRNKSEAQRGNYYLLTGSSAPYCVQTFRIELTFSSVAKTTERGYLKVQLQYESGEEGGWEPLNPEALDFRAGEKIFLVFAGAWNLGGLEKVKAVKLTWTFDYSWRRPFDWLRSHELHIELTIQLEELSNRNPAQFRTADGKLDEKDTAVFARV</sequence>
<dbReference type="InterPro" id="IPR029058">
    <property type="entry name" value="AB_hydrolase_fold"/>
</dbReference>
<dbReference type="Proteomes" id="UP000186922">
    <property type="component" value="Unassembled WGS sequence"/>
</dbReference>